<proteinExistence type="predicted"/>
<dbReference type="Proteomes" id="UP000274483">
    <property type="component" value="Chromosome"/>
</dbReference>
<dbReference type="EMBL" id="CP034158">
    <property type="protein sequence ID" value="AZI66542.1"/>
    <property type="molecule type" value="Genomic_DNA"/>
</dbReference>
<accession>A0ABM7C6F5</accession>
<keyword evidence="2" id="KW-1185">Reference proteome</keyword>
<dbReference type="RefSeq" id="WP_124757149.1">
    <property type="nucleotide sequence ID" value="NZ_CBCRWA010000001.1"/>
</dbReference>
<evidence type="ECO:0000313" key="2">
    <source>
        <dbReference type="Proteomes" id="UP000274483"/>
    </source>
</evidence>
<gene>
    <name evidence="1" type="ORF">EIB71_02085</name>
</gene>
<reference evidence="1 2" key="1">
    <citation type="submission" date="2018-11" db="EMBL/GenBank/DDBJ databases">
        <title>Proposal to divide the Flavobacteriaceae and reorganize its genera based on Amino Acid Identity values calculated from whole genome sequences.</title>
        <authorList>
            <person name="Nicholson A.C."/>
            <person name="Gulvik C.A."/>
            <person name="Whitney A.M."/>
            <person name="Humrighouse B.W."/>
            <person name="Bell M."/>
            <person name="Holmes B."/>
            <person name="Steigerwalt A.G."/>
            <person name="Villarma A."/>
            <person name="Sheth M."/>
            <person name="Batra D."/>
            <person name="Pryor J."/>
            <person name="Bernardet J.-F."/>
            <person name="Hugo C."/>
            <person name="Kampfer P."/>
            <person name="Newman J.D."/>
            <person name="McQuiston J.R."/>
        </authorList>
    </citation>
    <scope>NUCLEOTIDE SEQUENCE [LARGE SCALE GENOMIC DNA]</scope>
    <source>
        <strain evidence="1 2">H3001</strain>
    </source>
</reference>
<protein>
    <submittedName>
        <fullName evidence="1">Uncharacterized protein</fullName>
    </submittedName>
</protein>
<evidence type="ECO:0000313" key="1">
    <source>
        <dbReference type="EMBL" id="AZI66542.1"/>
    </source>
</evidence>
<sequence length="298" mass="35835">MIDYIKGYFLDKNKAYEHIESTYGMNSIHYSRYNKKQQKMINYDSYFKDFHNMNVKITNKKGLVENSLHVLYNNMNGAEINRNDNDFCYSDLLTTLDFVKDVSDYSLDHIYLGQNLEFGFNLKVPFDVDKFILNECVLYDYKPHTWLENTSEKTLKSFTKGYYRFKIYNKAKQFSLTHQLLRIELKFIDKRGFNDLGIYSTADLADKENLYSIYELMYRLIDEKLMIIDNIEIPNLTEYKKRKLYRYTSAKFWSELPTTRLNIEKMTCQKLLKKNNLLTNKKILLELMESKFFELIDR</sequence>
<name>A0ABM7C6F5_9FLAO</name>
<organism evidence="1 2">
    <name type="scientific">Kaistella daneshvariae</name>
    <dbReference type="NCBI Taxonomy" id="2487074"/>
    <lineage>
        <taxon>Bacteria</taxon>
        <taxon>Pseudomonadati</taxon>
        <taxon>Bacteroidota</taxon>
        <taxon>Flavobacteriia</taxon>
        <taxon>Flavobacteriales</taxon>
        <taxon>Weeksellaceae</taxon>
        <taxon>Chryseobacterium group</taxon>
        <taxon>Kaistella</taxon>
    </lineage>
</organism>